<comment type="caution">
    <text evidence="1">The sequence shown here is derived from an EMBL/GenBank/DDBJ whole genome shotgun (WGS) entry which is preliminary data.</text>
</comment>
<dbReference type="PANTHER" id="PTHR33401">
    <property type="entry name" value="LIGHT-HARVESTING COMPLEX-LIKE PROTEIN OHP2, CHLOROPLASTIC"/>
    <property type="match status" value="1"/>
</dbReference>
<gene>
    <name evidence="1" type="ORF">DH2020_028459</name>
</gene>
<accession>A0ABR0VVG9</accession>
<evidence type="ECO:0000313" key="2">
    <source>
        <dbReference type="Proteomes" id="UP001318860"/>
    </source>
</evidence>
<reference evidence="1 2" key="1">
    <citation type="journal article" date="2021" name="Comput. Struct. Biotechnol. J.">
        <title>De novo genome assembly of the potent medicinal plant Rehmannia glutinosa using nanopore technology.</title>
        <authorList>
            <person name="Ma L."/>
            <person name="Dong C."/>
            <person name="Song C."/>
            <person name="Wang X."/>
            <person name="Zheng X."/>
            <person name="Niu Y."/>
            <person name="Chen S."/>
            <person name="Feng W."/>
        </authorList>
    </citation>
    <scope>NUCLEOTIDE SEQUENCE [LARGE SCALE GENOMIC DNA]</scope>
    <source>
        <strain evidence="1">DH-2019</strain>
    </source>
</reference>
<dbReference type="PANTHER" id="PTHR33401:SF19">
    <property type="entry name" value="(RAPE) HYPOTHETICAL PROTEIN"/>
    <property type="match status" value="1"/>
</dbReference>
<sequence length="176" mass="20047">MAAAEVDDGSCESMEGKVQSFDCLHNTYNRDVYSADAQHNNFHKEKKFMRVLFCKIQCPFMCFYKASAAHLYTSEPLKLENTPNHIVPSTAYAVPDVSDHDSRLVYGDVSDNSSSGVEEEGENGNLKAENVLKSCIKKLPTEEVRKKRVQWKDKLGKELAEIKEFESRWLFSVLRT</sequence>
<protein>
    <submittedName>
        <fullName evidence="1">Uncharacterized protein</fullName>
    </submittedName>
</protein>
<dbReference type="Proteomes" id="UP001318860">
    <property type="component" value="Unassembled WGS sequence"/>
</dbReference>
<evidence type="ECO:0000313" key="1">
    <source>
        <dbReference type="EMBL" id="KAK6137800.1"/>
    </source>
</evidence>
<keyword evidence="2" id="KW-1185">Reference proteome</keyword>
<proteinExistence type="predicted"/>
<name>A0ABR0VVG9_REHGL</name>
<dbReference type="EMBL" id="JABTTQ020000799">
    <property type="protein sequence ID" value="KAK6137800.1"/>
    <property type="molecule type" value="Genomic_DNA"/>
</dbReference>
<organism evidence="1 2">
    <name type="scientific">Rehmannia glutinosa</name>
    <name type="common">Chinese foxglove</name>
    <dbReference type="NCBI Taxonomy" id="99300"/>
    <lineage>
        <taxon>Eukaryota</taxon>
        <taxon>Viridiplantae</taxon>
        <taxon>Streptophyta</taxon>
        <taxon>Embryophyta</taxon>
        <taxon>Tracheophyta</taxon>
        <taxon>Spermatophyta</taxon>
        <taxon>Magnoliopsida</taxon>
        <taxon>eudicotyledons</taxon>
        <taxon>Gunneridae</taxon>
        <taxon>Pentapetalae</taxon>
        <taxon>asterids</taxon>
        <taxon>lamiids</taxon>
        <taxon>Lamiales</taxon>
        <taxon>Orobanchaceae</taxon>
        <taxon>Rehmannieae</taxon>
        <taxon>Rehmannia</taxon>
    </lineage>
</organism>